<accession>A0A0H3BJU6</accession>
<dbReference type="PATRIC" id="fig|455434.6.peg.825"/>
<dbReference type="Proteomes" id="UP000001202">
    <property type="component" value="Chromosome"/>
</dbReference>
<protein>
    <submittedName>
        <fullName evidence="1">Uncharacterized protein</fullName>
    </submittedName>
</protein>
<name>A0A0H3BJU6_TREPS</name>
<evidence type="ECO:0000313" key="2">
    <source>
        <dbReference type="Proteomes" id="UP000001202"/>
    </source>
</evidence>
<dbReference type="GeneID" id="93876594"/>
<reference evidence="1 2" key="1">
    <citation type="journal article" date="2008" name="BMC Microbiol.">
        <title>Complete genome sequence of Treponema pallidum ssp. pallidum strain SS14 determined with oligonucleotide arrays.</title>
        <authorList>
            <person name="Matejkova P."/>
            <person name="Strouhal M."/>
            <person name="Smajs D."/>
            <person name="Norris S.J."/>
            <person name="Palzkill T."/>
            <person name="Petrosino J.F."/>
            <person name="Sodergren E."/>
            <person name="Norton J.E."/>
            <person name="Singh J."/>
            <person name="Richmond T.A."/>
            <person name="Molla M.N."/>
            <person name="Albert T.J."/>
            <person name="Weinstock G.M."/>
        </authorList>
    </citation>
    <scope>NUCLEOTIDE SEQUENCE [LARGE SCALE GENOMIC DNA]</scope>
    <source>
        <strain evidence="1 2">SS14</strain>
    </source>
</reference>
<organism evidence="1 2">
    <name type="scientific">Treponema pallidum subsp. pallidum (strain SS14)</name>
    <dbReference type="NCBI Taxonomy" id="455434"/>
    <lineage>
        <taxon>Bacteria</taxon>
        <taxon>Pseudomonadati</taxon>
        <taxon>Spirochaetota</taxon>
        <taxon>Spirochaetia</taxon>
        <taxon>Spirochaetales</taxon>
        <taxon>Treponemataceae</taxon>
        <taxon>Treponema</taxon>
    </lineage>
</organism>
<dbReference type="RefSeq" id="WP_010882280.1">
    <property type="nucleotide sequence ID" value="NC_010741.1"/>
</dbReference>
<dbReference type="AlphaFoldDB" id="A0A0H3BJU6"/>
<gene>
    <name evidence="1" type="ordered locus">TPASS_0836</name>
</gene>
<dbReference type="KEGG" id="tpp:TPASS_0836"/>
<dbReference type="EMBL" id="CP000805">
    <property type="protein sequence ID" value="ACD71253.1"/>
    <property type="molecule type" value="Genomic_DNA"/>
</dbReference>
<proteinExistence type="predicted"/>
<evidence type="ECO:0000313" key="1">
    <source>
        <dbReference type="EMBL" id="ACD71253.1"/>
    </source>
</evidence>
<sequence length="274" mass="31036">MTRSQWHALAAFRTDLKAFCVQSLRAFGYPYMDPHAAQSAVACCTPQAFLHRAQAALVRAQGIPTYPVHTPIVYPHALEELTQSDPVPALILVSDNPGKEEQLHTQQRYLVGQSGRVAQGFFSRHAQLGVDFRTDVMLLNKTPLHTAKTVQLRALVRLLAQDPAGTARARQVQSFLHRSQCWMARRTCQLQRSLGCDLWIVGYSELKSGHLFEPYARLLQTVCDRRTPLFVFQHFSMNCFARDFAKARARSPQQQVCDTLKDLGLHHRQQILGF</sequence>